<protein>
    <recommendedName>
        <fullName evidence="4">Peptidase M23</fullName>
    </recommendedName>
</protein>
<evidence type="ECO:0008006" key="4">
    <source>
        <dbReference type="Google" id="ProtNLM"/>
    </source>
</evidence>
<proteinExistence type="predicted"/>
<dbReference type="Proteomes" id="UP000660554">
    <property type="component" value="Unassembled WGS sequence"/>
</dbReference>
<organism evidence="2 3">
    <name type="scientific">Streptomyces virginiae</name>
    <name type="common">Streptomyces cinnamonensis</name>
    <dbReference type="NCBI Taxonomy" id="1961"/>
    <lineage>
        <taxon>Bacteria</taxon>
        <taxon>Bacillati</taxon>
        <taxon>Actinomycetota</taxon>
        <taxon>Actinomycetes</taxon>
        <taxon>Kitasatosporales</taxon>
        <taxon>Streptomycetaceae</taxon>
        <taxon>Streptomyces</taxon>
    </lineage>
</organism>
<dbReference type="EMBL" id="BNDV01000002">
    <property type="protein sequence ID" value="GHI10929.1"/>
    <property type="molecule type" value="Genomic_DNA"/>
</dbReference>
<comment type="caution">
    <text evidence="2">The sequence shown here is derived from an EMBL/GenBank/DDBJ whole genome shotgun (WGS) entry which is preliminary data.</text>
</comment>
<accession>A0ABQ3NDT0</accession>
<name>A0ABQ3NDT0_STRVG</name>
<evidence type="ECO:0000313" key="2">
    <source>
        <dbReference type="EMBL" id="GHI10929.1"/>
    </source>
</evidence>
<reference evidence="3" key="1">
    <citation type="submission" date="2020-09" db="EMBL/GenBank/DDBJ databases">
        <title>Whole genome shotgun sequence of Streptomyces cinnamonensis NBRC 15873.</title>
        <authorList>
            <person name="Komaki H."/>
            <person name="Tamura T."/>
        </authorList>
    </citation>
    <scope>NUCLEOTIDE SEQUENCE [LARGE SCALE GENOMIC DNA]</scope>
    <source>
        <strain evidence="3">NBRC 15873</strain>
    </source>
</reference>
<keyword evidence="3" id="KW-1185">Reference proteome</keyword>
<keyword evidence="1" id="KW-0732">Signal</keyword>
<evidence type="ECO:0000256" key="1">
    <source>
        <dbReference type="SAM" id="SignalP"/>
    </source>
</evidence>
<evidence type="ECO:0000313" key="3">
    <source>
        <dbReference type="Proteomes" id="UP000660554"/>
    </source>
</evidence>
<sequence>MKSMRAAVAAVAASGVLVMALPTAAEAAPTQRCYPGLACVYFNSNQAGAVATMNHIDGMPSWDFAGVFSPGTGNGAGEQIKNNAASADSRYATQAVRVHYNSWYKGPYDVVTAQSKRNLSVTYNNNASWNYHPNPS</sequence>
<gene>
    <name evidence="2" type="ORF">Scinn_03920</name>
</gene>
<feature type="signal peptide" evidence="1">
    <location>
        <begin position="1"/>
        <end position="27"/>
    </location>
</feature>
<feature type="chain" id="PRO_5046656176" description="Peptidase M23" evidence="1">
    <location>
        <begin position="28"/>
        <end position="136"/>
    </location>
</feature>
<dbReference type="RefSeq" id="WP_030658714.1">
    <property type="nucleotide sequence ID" value="NZ_BMRU01000024.1"/>
</dbReference>
<dbReference type="GeneID" id="86956651"/>